<dbReference type="OrthoDB" id="9803714at2"/>
<dbReference type="SUPFAM" id="SSF53850">
    <property type="entry name" value="Periplasmic binding protein-like II"/>
    <property type="match status" value="1"/>
</dbReference>
<organism evidence="6 7">
    <name type="scientific">Spirochaeta africana (strain ATCC 700263 / DSM 8902 / Z-7692)</name>
    <dbReference type="NCBI Taxonomy" id="889378"/>
    <lineage>
        <taxon>Bacteria</taxon>
        <taxon>Pseudomonadati</taxon>
        <taxon>Spirochaetota</taxon>
        <taxon>Spirochaetia</taxon>
        <taxon>Spirochaetales</taxon>
        <taxon>Spirochaetaceae</taxon>
        <taxon>Spirochaeta</taxon>
    </lineage>
</organism>
<dbReference type="EMBL" id="CP003282">
    <property type="protein sequence ID" value="AFG38375.1"/>
    <property type="molecule type" value="Genomic_DNA"/>
</dbReference>
<dbReference type="PANTHER" id="PTHR30346">
    <property type="entry name" value="TRANSCRIPTIONAL DUAL REGULATOR HCAR-RELATED"/>
    <property type="match status" value="1"/>
</dbReference>
<evidence type="ECO:0000256" key="4">
    <source>
        <dbReference type="ARBA" id="ARBA00023163"/>
    </source>
</evidence>
<dbReference type="STRING" id="889378.Spiaf_2343"/>
<comment type="similarity">
    <text evidence="1">Belongs to the LysR transcriptional regulatory family.</text>
</comment>
<dbReference type="PRINTS" id="PR00039">
    <property type="entry name" value="HTHLYSR"/>
</dbReference>
<dbReference type="Proteomes" id="UP000007383">
    <property type="component" value="Chromosome"/>
</dbReference>
<dbReference type="InterPro" id="IPR036390">
    <property type="entry name" value="WH_DNA-bd_sf"/>
</dbReference>
<reference evidence="7" key="1">
    <citation type="journal article" date="2013" name="Stand. Genomic Sci.">
        <title>Complete genome sequence of the halophilic bacterium Spirochaeta africana type strain (Z-7692(T)) from the alkaline Lake Magadi in the East African Rift.</title>
        <authorList>
            <person name="Liolos K."/>
            <person name="Abt B."/>
            <person name="Scheuner C."/>
            <person name="Teshima H."/>
            <person name="Held B."/>
            <person name="Lapidus A."/>
            <person name="Nolan M."/>
            <person name="Lucas S."/>
            <person name="Deshpande S."/>
            <person name="Cheng J.F."/>
            <person name="Tapia R."/>
            <person name="Goodwin L.A."/>
            <person name="Pitluck S."/>
            <person name="Pagani I."/>
            <person name="Ivanova N."/>
            <person name="Mavromatis K."/>
            <person name="Mikhailova N."/>
            <person name="Huntemann M."/>
            <person name="Pati A."/>
            <person name="Chen A."/>
            <person name="Palaniappan K."/>
            <person name="Land M."/>
            <person name="Rohde M."/>
            <person name="Tindall B.J."/>
            <person name="Detter J.C."/>
            <person name="Goker M."/>
            <person name="Bristow J."/>
            <person name="Eisen J.A."/>
            <person name="Markowitz V."/>
            <person name="Hugenholtz P."/>
            <person name="Woyke T."/>
            <person name="Klenk H.P."/>
            <person name="Kyrpides N.C."/>
        </authorList>
    </citation>
    <scope>NUCLEOTIDE SEQUENCE</scope>
    <source>
        <strain evidence="7">ATCC 700263 / DSM 8902 / Z-7692</strain>
    </source>
</reference>
<dbReference type="Gene3D" id="3.40.190.290">
    <property type="match status" value="1"/>
</dbReference>
<dbReference type="Pfam" id="PF03466">
    <property type="entry name" value="LysR_substrate"/>
    <property type="match status" value="1"/>
</dbReference>
<dbReference type="InterPro" id="IPR005119">
    <property type="entry name" value="LysR_subst-bd"/>
</dbReference>
<evidence type="ECO:0000256" key="2">
    <source>
        <dbReference type="ARBA" id="ARBA00023015"/>
    </source>
</evidence>
<keyword evidence="2" id="KW-0805">Transcription regulation</keyword>
<name>H9ULI2_SPIAZ</name>
<dbReference type="Pfam" id="PF00126">
    <property type="entry name" value="HTH_1"/>
    <property type="match status" value="1"/>
</dbReference>
<evidence type="ECO:0000313" key="6">
    <source>
        <dbReference type="EMBL" id="AFG38375.1"/>
    </source>
</evidence>
<dbReference type="PANTHER" id="PTHR30346:SF29">
    <property type="entry name" value="LYSR SUBSTRATE-BINDING"/>
    <property type="match status" value="1"/>
</dbReference>
<evidence type="ECO:0000256" key="1">
    <source>
        <dbReference type="ARBA" id="ARBA00009437"/>
    </source>
</evidence>
<evidence type="ECO:0000259" key="5">
    <source>
        <dbReference type="PROSITE" id="PS50931"/>
    </source>
</evidence>
<dbReference type="SUPFAM" id="SSF46785">
    <property type="entry name" value="Winged helix' DNA-binding domain"/>
    <property type="match status" value="1"/>
</dbReference>
<accession>H9ULI2</accession>
<dbReference type="GO" id="GO:0003677">
    <property type="term" value="F:DNA binding"/>
    <property type="evidence" value="ECO:0007669"/>
    <property type="project" value="UniProtKB-KW"/>
</dbReference>
<evidence type="ECO:0000256" key="3">
    <source>
        <dbReference type="ARBA" id="ARBA00023125"/>
    </source>
</evidence>
<dbReference type="PATRIC" id="fig|889378.3.peg.2317"/>
<dbReference type="PROSITE" id="PS50931">
    <property type="entry name" value="HTH_LYSR"/>
    <property type="match status" value="1"/>
</dbReference>
<dbReference type="InterPro" id="IPR036388">
    <property type="entry name" value="WH-like_DNA-bd_sf"/>
</dbReference>
<dbReference type="KEGG" id="sfc:Spiaf_2343"/>
<proteinExistence type="inferred from homology"/>
<keyword evidence="3" id="KW-0238">DNA-binding</keyword>
<evidence type="ECO:0000313" key="7">
    <source>
        <dbReference type="Proteomes" id="UP000007383"/>
    </source>
</evidence>
<dbReference type="GO" id="GO:0032993">
    <property type="term" value="C:protein-DNA complex"/>
    <property type="evidence" value="ECO:0007669"/>
    <property type="project" value="TreeGrafter"/>
</dbReference>
<dbReference type="InterPro" id="IPR000847">
    <property type="entry name" value="LysR_HTH_N"/>
</dbReference>
<dbReference type="eggNOG" id="COG0583">
    <property type="taxonomic scope" value="Bacteria"/>
</dbReference>
<keyword evidence="4" id="KW-0804">Transcription</keyword>
<dbReference type="HOGENOM" id="CLU_039613_6_4_12"/>
<dbReference type="CDD" id="cd05466">
    <property type="entry name" value="PBP2_LTTR_substrate"/>
    <property type="match status" value="1"/>
</dbReference>
<sequence length="299" mass="32056">MEIHQLRYFLAVAQTGSFTAAAAQCHVSQPSLSSQIAKLERELGGPLIERGRGGARLTARGRVLRPRAVDTLQQLERARAELQELDGLRSGRVALGCLPTTGAHLLPTLLGAFRSEHPGIEVQLREESSPGLAAALHNYEIDIAIIDEAGVDESMAAEPLFTESLLIALPPDHPLAARHTERGEVELGALRDEAFILMKEGHGFSRIVLQALQAAGVQPDIVYRSAEIETVQGLVGAGLGVSLVPRMVRKAWGISYLRIAPPSPSRTLLIACRDFAALSPAAQALRVTAVEHLGGYGDR</sequence>
<protein>
    <submittedName>
        <fullName evidence="6">Transcriptional regulator</fullName>
    </submittedName>
</protein>
<dbReference type="Gene3D" id="1.10.10.10">
    <property type="entry name" value="Winged helix-like DNA-binding domain superfamily/Winged helix DNA-binding domain"/>
    <property type="match status" value="1"/>
</dbReference>
<dbReference type="GO" id="GO:0003700">
    <property type="term" value="F:DNA-binding transcription factor activity"/>
    <property type="evidence" value="ECO:0007669"/>
    <property type="project" value="InterPro"/>
</dbReference>
<feature type="domain" description="HTH lysR-type" evidence="5">
    <location>
        <begin position="1"/>
        <end position="58"/>
    </location>
</feature>
<gene>
    <name evidence="6" type="ordered locus">Spiaf_2343</name>
</gene>
<dbReference type="FunFam" id="1.10.10.10:FF:000001">
    <property type="entry name" value="LysR family transcriptional regulator"/>
    <property type="match status" value="1"/>
</dbReference>
<dbReference type="RefSeq" id="WP_014456357.1">
    <property type="nucleotide sequence ID" value="NC_017098.1"/>
</dbReference>
<dbReference type="AlphaFoldDB" id="H9ULI2"/>
<keyword evidence="7" id="KW-1185">Reference proteome</keyword>